<evidence type="ECO:0000256" key="8">
    <source>
        <dbReference type="SAM" id="Phobius"/>
    </source>
</evidence>
<evidence type="ECO:0000256" key="1">
    <source>
        <dbReference type="ARBA" id="ARBA00004141"/>
    </source>
</evidence>
<organism evidence="10 11">
    <name type="scientific">Myceligenerans xiligouense</name>
    <dbReference type="NCBI Taxonomy" id="253184"/>
    <lineage>
        <taxon>Bacteria</taxon>
        <taxon>Bacillati</taxon>
        <taxon>Actinomycetota</taxon>
        <taxon>Actinomycetes</taxon>
        <taxon>Micrococcales</taxon>
        <taxon>Promicromonosporaceae</taxon>
        <taxon>Myceligenerans</taxon>
    </lineage>
</organism>
<protein>
    <submittedName>
        <fullName evidence="10">Lycopene cyclase domain-containing protein</fullName>
    </submittedName>
</protein>
<evidence type="ECO:0000313" key="11">
    <source>
        <dbReference type="Proteomes" id="UP000280501"/>
    </source>
</evidence>
<keyword evidence="11" id="KW-1185">Reference proteome</keyword>
<accession>A0A3N4YMT2</accession>
<keyword evidence="5 8" id="KW-1133">Transmembrane helix</keyword>
<dbReference type="NCBIfam" id="TIGR03462">
    <property type="entry name" value="CarR_dom_SF"/>
    <property type="match status" value="1"/>
</dbReference>
<feature type="domain" description="Lycopene cyclase" evidence="9">
    <location>
        <begin position="3"/>
        <end position="89"/>
    </location>
</feature>
<dbReference type="GO" id="GO:0016117">
    <property type="term" value="P:carotenoid biosynthetic process"/>
    <property type="evidence" value="ECO:0007669"/>
    <property type="project" value="UniProtKB-KW"/>
</dbReference>
<dbReference type="RefSeq" id="WP_123815283.1">
    <property type="nucleotide sequence ID" value="NZ_RKQZ01000001.1"/>
</dbReference>
<proteinExistence type="predicted"/>
<feature type="transmembrane region" description="Helical" evidence="8">
    <location>
        <begin position="78"/>
        <end position="95"/>
    </location>
</feature>
<comment type="subcellular location">
    <subcellularLocation>
        <location evidence="1">Membrane</location>
        <topology evidence="1">Multi-pass membrane protein</topology>
    </subcellularLocation>
</comment>
<feature type="transmembrane region" description="Helical" evidence="8">
    <location>
        <begin position="35"/>
        <end position="58"/>
    </location>
</feature>
<dbReference type="GO" id="GO:0016872">
    <property type="term" value="F:intramolecular lyase activity"/>
    <property type="evidence" value="ECO:0007669"/>
    <property type="project" value="InterPro"/>
</dbReference>
<dbReference type="OrthoDB" id="4411839at2"/>
<evidence type="ECO:0000313" key="10">
    <source>
        <dbReference type="EMBL" id="RPF22359.1"/>
    </source>
</evidence>
<keyword evidence="3 8" id="KW-0812">Transmembrane</keyword>
<dbReference type="InterPro" id="IPR017825">
    <property type="entry name" value="Lycopene_cyclase_dom"/>
</dbReference>
<keyword evidence="4" id="KW-0125">Carotenoid biosynthesis</keyword>
<keyword evidence="7" id="KW-0413">Isomerase</keyword>
<evidence type="ECO:0000256" key="6">
    <source>
        <dbReference type="ARBA" id="ARBA00023136"/>
    </source>
</evidence>
<comment type="pathway">
    <text evidence="2">Carotenoid biosynthesis.</text>
</comment>
<sequence length="101" mass="10561">MTYLVLSVLFLGVATGVSAVVSWATGRRTPWRPAALAAVALLVLTAVFDNLMIAAGLFAYSDAQISGLRVGLAPVEDFAYPVAAVILLPALWSLLGGDDDR</sequence>
<dbReference type="Pfam" id="PF18916">
    <property type="entry name" value="Lycopene_cyc"/>
    <property type="match status" value="1"/>
</dbReference>
<gene>
    <name evidence="10" type="ORF">EDD34_3015</name>
</gene>
<evidence type="ECO:0000256" key="5">
    <source>
        <dbReference type="ARBA" id="ARBA00022989"/>
    </source>
</evidence>
<comment type="caution">
    <text evidence="10">The sequence shown here is derived from an EMBL/GenBank/DDBJ whole genome shotgun (WGS) entry which is preliminary data.</text>
</comment>
<dbReference type="Proteomes" id="UP000280501">
    <property type="component" value="Unassembled WGS sequence"/>
</dbReference>
<dbReference type="EMBL" id="RKQZ01000001">
    <property type="protein sequence ID" value="RPF22359.1"/>
    <property type="molecule type" value="Genomic_DNA"/>
</dbReference>
<dbReference type="GO" id="GO:0045436">
    <property type="term" value="F:lycopene beta cyclase activity"/>
    <property type="evidence" value="ECO:0007669"/>
    <property type="project" value="UniProtKB-ARBA"/>
</dbReference>
<name>A0A3N4YMT2_9MICO</name>
<evidence type="ECO:0000256" key="4">
    <source>
        <dbReference type="ARBA" id="ARBA00022746"/>
    </source>
</evidence>
<dbReference type="GO" id="GO:0016020">
    <property type="term" value="C:membrane"/>
    <property type="evidence" value="ECO:0007669"/>
    <property type="project" value="UniProtKB-SubCell"/>
</dbReference>
<keyword evidence="6 8" id="KW-0472">Membrane</keyword>
<evidence type="ECO:0000256" key="2">
    <source>
        <dbReference type="ARBA" id="ARBA00004829"/>
    </source>
</evidence>
<dbReference type="AlphaFoldDB" id="A0A3N4YMT2"/>
<evidence type="ECO:0000259" key="9">
    <source>
        <dbReference type="Pfam" id="PF18916"/>
    </source>
</evidence>
<evidence type="ECO:0000256" key="3">
    <source>
        <dbReference type="ARBA" id="ARBA00022692"/>
    </source>
</evidence>
<reference evidence="10 11" key="1">
    <citation type="submission" date="2018-11" db="EMBL/GenBank/DDBJ databases">
        <title>Sequencing the genomes of 1000 actinobacteria strains.</title>
        <authorList>
            <person name="Klenk H.-P."/>
        </authorList>
    </citation>
    <scope>NUCLEOTIDE SEQUENCE [LARGE SCALE GENOMIC DNA]</scope>
    <source>
        <strain evidence="10 11">DSM 15700</strain>
    </source>
</reference>
<evidence type="ECO:0000256" key="7">
    <source>
        <dbReference type="ARBA" id="ARBA00023235"/>
    </source>
</evidence>